<comment type="function">
    <text evidence="1 9">May be involved in recombinational repair of damaged DNA.</text>
</comment>
<proteinExistence type="inferred from homology"/>
<dbReference type="Gene3D" id="3.40.50.300">
    <property type="entry name" value="P-loop containing nucleotide triphosphate hydrolases"/>
    <property type="match status" value="2"/>
</dbReference>
<dbReference type="CDD" id="cd03241">
    <property type="entry name" value="ABC_RecN"/>
    <property type="match status" value="2"/>
</dbReference>
<dbReference type="PANTHER" id="PTHR11059">
    <property type="entry name" value="DNA REPAIR PROTEIN RECN"/>
    <property type="match status" value="1"/>
</dbReference>
<dbReference type="InterPro" id="IPR027417">
    <property type="entry name" value="P-loop_NTPase"/>
</dbReference>
<name>A0A7D4HXY9_9BURK</name>
<evidence type="ECO:0000256" key="1">
    <source>
        <dbReference type="ARBA" id="ARBA00003618"/>
    </source>
</evidence>
<dbReference type="Pfam" id="PF02463">
    <property type="entry name" value="SMC_N"/>
    <property type="match status" value="1"/>
</dbReference>
<dbReference type="RefSeq" id="WP_173143795.1">
    <property type="nucleotide sequence ID" value="NZ_CP053985.1"/>
</dbReference>
<keyword evidence="7 9" id="KW-0234">DNA repair</keyword>
<sequence length="551" mass="59760">MLRTLHIRDFVIVEQTEIHFGPGFTVFSGETGAGKSILVDALALALGERGDASMLREGAPRADITAVFDTPKGLIAWLQERQIDADTELSLRRVIDAQGRSRAYINGTPATVAQLRELGDSLVDIHGQHAHQSLMRADAQRDLLDAHGGHGELRNAVGQAWKQWRALARQLESAEKDAASLATERDRLQWQVDELDQLNLGPDEWDALQSEHTRLSHSQSLLDGATQILEALDGEGDSAHHRLTSANHRIQQMLRHDPGLQGVYDELESARIAVSEAVSDLNNYVSRVDLDPRRLVTVEARLGLVFETGRKFRVEPDALCELRDTLHAQLKALQAAGDIDALRAQTQAAQAQYDATAAKLTTARRKVAKDLGKQVTQAMQTLAMQGGKFEPTLAESAPSAQGNEQVEFLVAGHAGTTPRPLAKVASGGELSRISLALSVIASRAARVPTLIFDEVDSGVGGAVAEAVGKLLRELGERHQVLCVTHLPQVAACANNQFLVSKAESRGVTRSSIEELDASARVEEIARMLGGIKLTATTREHAREMLEGFGQD</sequence>
<evidence type="ECO:0000256" key="4">
    <source>
        <dbReference type="ARBA" id="ARBA00022741"/>
    </source>
</evidence>
<evidence type="ECO:0000256" key="2">
    <source>
        <dbReference type="ARBA" id="ARBA00009441"/>
    </source>
</evidence>
<dbReference type="FunFam" id="3.40.50.300:FF:000356">
    <property type="entry name" value="DNA repair protein RecN"/>
    <property type="match status" value="1"/>
</dbReference>
<keyword evidence="6" id="KW-0067">ATP-binding</keyword>
<dbReference type="PIRSF" id="PIRSF003128">
    <property type="entry name" value="RecN"/>
    <property type="match status" value="1"/>
</dbReference>
<keyword evidence="5 9" id="KW-0227">DNA damage</keyword>
<keyword evidence="12" id="KW-1185">Reference proteome</keyword>
<evidence type="ECO:0000259" key="10">
    <source>
        <dbReference type="Pfam" id="PF02463"/>
    </source>
</evidence>
<evidence type="ECO:0000256" key="9">
    <source>
        <dbReference type="PIRNR" id="PIRNR003128"/>
    </source>
</evidence>
<keyword evidence="4" id="KW-0547">Nucleotide-binding</keyword>
<dbReference type="NCBIfam" id="TIGR00634">
    <property type="entry name" value="recN"/>
    <property type="match status" value="1"/>
</dbReference>
<dbReference type="GO" id="GO:0006281">
    <property type="term" value="P:DNA repair"/>
    <property type="evidence" value="ECO:0007669"/>
    <property type="project" value="UniProtKB-KW"/>
</dbReference>
<evidence type="ECO:0000256" key="6">
    <source>
        <dbReference type="ARBA" id="ARBA00022840"/>
    </source>
</evidence>
<dbReference type="GO" id="GO:0005524">
    <property type="term" value="F:ATP binding"/>
    <property type="evidence" value="ECO:0007669"/>
    <property type="project" value="UniProtKB-KW"/>
</dbReference>
<dbReference type="GO" id="GO:0009432">
    <property type="term" value="P:SOS response"/>
    <property type="evidence" value="ECO:0007669"/>
    <property type="project" value="UniProtKB-ARBA"/>
</dbReference>
<dbReference type="InterPro" id="IPR004604">
    <property type="entry name" value="DNA_recomb/repair_RecN"/>
</dbReference>
<protein>
    <recommendedName>
        <fullName evidence="3 9">DNA repair protein RecN</fullName>
    </recommendedName>
    <alternativeName>
        <fullName evidence="8 9">Recombination protein N</fullName>
    </alternativeName>
</protein>
<dbReference type="FunFam" id="3.40.50.300:FF:000319">
    <property type="entry name" value="DNA repair protein RecN"/>
    <property type="match status" value="1"/>
</dbReference>
<dbReference type="SUPFAM" id="SSF52540">
    <property type="entry name" value="P-loop containing nucleoside triphosphate hydrolases"/>
    <property type="match status" value="2"/>
</dbReference>
<evidence type="ECO:0000313" key="11">
    <source>
        <dbReference type="EMBL" id="QKH34718.1"/>
    </source>
</evidence>
<gene>
    <name evidence="11" type="primary">recN</name>
    <name evidence="11" type="ORF">FOC84_07040</name>
</gene>
<evidence type="ECO:0000256" key="3">
    <source>
        <dbReference type="ARBA" id="ARBA00021315"/>
    </source>
</evidence>
<reference evidence="11 12" key="1">
    <citation type="submission" date="2020-05" db="EMBL/GenBank/DDBJ databases">
        <title>FDA dAtabase for Regulatory Grade micrObial Sequences (FDA-ARGOS): Supporting development and validation of Infectious Disease Dx tests.</title>
        <authorList>
            <person name="Sproer C."/>
            <person name="Gronow S."/>
            <person name="Severitt S."/>
            <person name="Schroder I."/>
            <person name="Tallon L."/>
            <person name="Sadzewicz L."/>
            <person name="Zhao X."/>
            <person name="Vavikolanu K."/>
            <person name="Mehta A."/>
            <person name="Aluvathingal J."/>
            <person name="Nadendla S."/>
            <person name="Myers T."/>
            <person name="Yan Y."/>
            <person name="Sichtig H."/>
        </authorList>
    </citation>
    <scope>NUCLEOTIDE SEQUENCE [LARGE SCALE GENOMIC DNA]</scope>
    <source>
        <strain evidence="11 12">FDAARGOS_790</strain>
    </source>
</reference>
<dbReference type="InterPro" id="IPR003395">
    <property type="entry name" value="RecF/RecN/SMC_N"/>
</dbReference>
<dbReference type="EMBL" id="CP053985">
    <property type="protein sequence ID" value="QKH34718.1"/>
    <property type="molecule type" value="Genomic_DNA"/>
</dbReference>
<dbReference type="AlphaFoldDB" id="A0A7D4HXY9"/>
<organism evidence="11 12">
    <name type="scientific">Achromobacter pestifer</name>
    <dbReference type="NCBI Taxonomy" id="1353889"/>
    <lineage>
        <taxon>Bacteria</taxon>
        <taxon>Pseudomonadati</taxon>
        <taxon>Pseudomonadota</taxon>
        <taxon>Betaproteobacteria</taxon>
        <taxon>Burkholderiales</taxon>
        <taxon>Alcaligenaceae</taxon>
        <taxon>Achromobacter</taxon>
    </lineage>
</organism>
<dbReference type="NCBIfam" id="NF008121">
    <property type="entry name" value="PRK10869.1"/>
    <property type="match status" value="1"/>
</dbReference>
<comment type="similarity">
    <text evidence="2 9">Belongs to the RecN family.</text>
</comment>
<accession>A0A7D4HXY9</accession>
<evidence type="ECO:0000256" key="8">
    <source>
        <dbReference type="ARBA" id="ARBA00033408"/>
    </source>
</evidence>
<evidence type="ECO:0000256" key="7">
    <source>
        <dbReference type="ARBA" id="ARBA00023204"/>
    </source>
</evidence>
<evidence type="ECO:0000256" key="5">
    <source>
        <dbReference type="ARBA" id="ARBA00022763"/>
    </source>
</evidence>
<dbReference type="Proteomes" id="UP000500970">
    <property type="component" value="Chromosome"/>
</dbReference>
<dbReference type="KEGG" id="apes:FOC84_07040"/>
<evidence type="ECO:0000313" key="12">
    <source>
        <dbReference type="Proteomes" id="UP000500970"/>
    </source>
</evidence>
<feature type="domain" description="RecF/RecN/SMC N-terminal" evidence="10">
    <location>
        <begin position="2"/>
        <end position="503"/>
    </location>
</feature>
<dbReference type="PANTHER" id="PTHR11059:SF0">
    <property type="entry name" value="DNA REPAIR PROTEIN RECN"/>
    <property type="match status" value="1"/>
</dbReference>
<dbReference type="GO" id="GO:0043590">
    <property type="term" value="C:bacterial nucleoid"/>
    <property type="evidence" value="ECO:0007669"/>
    <property type="project" value="TreeGrafter"/>
</dbReference>
<dbReference type="GO" id="GO:0006310">
    <property type="term" value="P:DNA recombination"/>
    <property type="evidence" value="ECO:0007669"/>
    <property type="project" value="InterPro"/>
</dbReference>